<evidence type="ECO:0000313" key="1">
    <source>
        <dbReference type="EMBL" id="RUS25294.1"/>
    </source>
</evidence>
<dbReference type="AlphaFoldDB" id="A0A433Q684"/>
<dbReference type="PANTHER" id="PTHR31630:SF6">
    <property type="entry name" value="PHYTANOYL-COA DIOXYGENASE-RELATED"/>
    <property type="match status" value="1"/>
</dbReference>
<gene>
    <name evidence="1" type="ORF">BC938DRAFT_472365</name>
</gene>
<dbReference type="SUPFAM" id="SSF51197">
    <property type="entry name" value="Clavaminate synthase-like"/>
    <property type="match status" value="1"/>
</dbReference>
<sequence>MTDSPLRRELFDRGYVVIPNVIPRDLCARVVDDIWRHTGASPHDPTTWYGPTIPPIGIVEMWHYQSMWDIRQHPALHRVFAEIHGTEKLWVSIDRVGAKPPATESVPGYQHRGFIHWDCKIINYPDIPFRVQSVLALEDTTKDMGGFQCVPEIYADLPVFLTTQTPEQLRESAPDFDHEITRVPLNAGDLVVWHRLMPHGNGHNTSDRMRLCQYVTMNPADPEDVAELEERVDGWLRNRSGSWARGDPRGIEERREEPAQLTELGRRLLGLETWEA</sequence>
<keyword evidence="2" id="KW-1185">Reference proteome</keyword>
<comment type="caution">
    <text evidence="1">The sequence shown here is derived from an EMBL/GenBank/DDBJ whole genome shotgun (WGS) entry which is preliminary data.</text>
</comment>
<evidence type="ECO:0000313" key="2">
    <source>
        <dbReference type="Proteomes" id="UP000274822"/>
    </source>
</evidence>
<proteinExistence type="predicted"/>
<dbReference type="PANTHER" id="PTHR31630">
    <property type="entry name" value="PHYTANOYL-COA DIOXYGENASE-RELATED-RELATED"/>
    <property type="match status" value="1"/>
</dbReference>
<name>A0A433Q684_9FUNG</name>
<dbReference type="InterPro" id="IPR008775">
    <property type="entry name" value="Phytyl_CoA_dOase-like"/>
</dbReference>
<dbReference type="EMBL" id="RBNJ01013354">
    <property type="protein sequence ID" value="RUS25294.1"/>
    <property type="molecule type" value="Genomic_DNA"/>
</dbReference>
<dbReference type="Pfam" id="PF05721">
    <property type="entry name" value="PhyH"/>
    <property type="match status" value="1"/>
</dbReference>
<protein>
    <recommendedName>
        <fullName evidence="3">Phytanoyl-CoA dioxygenase</fullName>
    </recommendedName>
</protein>
<reference evidence="1 2" key="1">
    <citation type="journal article" date="2018" name="New Phytol.">
        <title>Phylogenomics of Endogonaceae and evolution of mycorrhizas within Mucoromycota.</title>
        <authorList>
            <person name="Chang Y."/>
            <person name="Desiro A."/>
            <person name="Na H."/>
            <person name="Sandor L."/>
            <person name="Lipzen A."/>
            <person name="Clum A."/>
            <person name="Barry K."/>
            <person name="Grigoriev I.V."/>
            <person name="Martin F.M."/>
            <person name="Stajich J.E."/>
            <person name="Smith M.E."/>
            <person name="Bonito G."/>
            <person name="Spatafora J.W."/>
        </authorList>
    </citation>
    <scope>NUCLEOTIDE SEQUENCE [LARGE SCALE GENOMIC DNA]</scope>
    <source>
        <strain evidence="1 2">AD002</strain>
    </source>
</reference>
<dbReference type="Proteomes" id="UP000274822">
    <property type="component" value="Unassembled WGS sequence"/>
</dbReference>
<evidence type="ECO:0008006" key="3">
    <source>
        <dbReference type="Google" id="ProtNLM"/>
    </source>
</evidence>
<dbReference type="Gene3D" id="2.60.120.620">
    <property type="entry name" value="q2cbj1_9rhob like domain"/>
    <property type="match status" value="1"/>
</dbReference>
<organism evidence="1 2">
    <name type="scientific">Jimgerdemannia flammicorona</name>
    <dbReference type="NCBI Taxonomy" id="994334"/>
    <lineage>
        <taxon>Eukaryota</taxon>
        <taxon>Fungi</taxon>
        <taxon>Fungi incertae sedis</taxon>
        <taxon>Mucoromycota</taxon>
        <taxon>Mucoromycotina</taxon>
        <taxon>Endogonomycetes</taxon>
        <taxon>Endogonales</taxon>
        <taxon>Endogonaceae</taxon>
        <taxon>Jimgerdemannia</taxon>
    </lineage>
</organism>
<accession>A0A433Q684</accession>